<sequence length="300" mass="31654">MAAEDGKFVKSGQLNLWTERFGDPGDPAVLLVMGTSTPGLGWPDELVRVLVAGGRQVIRFDHRDTGRSDWVDFSVHPYTAADLADDAVAVLDAYDIATAHVVGASLGGVVAQLLGVHRPERVAALTLIMSAPMGVDQGPAWARALAGQEPDPGALPPPHPRLLAHLMSPVLRTTREEILAAAVETWRVLSGDVLPFDEDGARRQAEYAHDEAGDPATAGNHDLAGRTLTPDRLAPLSEIRAPTLVVHGTEDPLLPLPHGEALAALIPGARLETVEGMGHSLLSEGVPGRVAELILSHGAR</sequence>
<keyword evidence="4" id="KW-1185">Reference proteome</keyword>
<dbReference type="InterPro" id="IPR000073">
    <property type="entry name" value="AB_hydrolase_1"/>
</dbReference>
<evidence type="ECO:0000313" key="3">
    <source>
        <dbReference type="EMBL" id="MFB9472780.1"/>
    </source>
</evidence>
<organism evidence="3 4">
    <name type="scientific">Nonomuraea salmonea</name>
    <dbReference type="NCBI Taxonomy" id="46181"/>
    <lineage>
        <taxon>Bacteria</taxon>
        <taxon>Bacillati</taxon>
        <taxon>Actinomycetota</taxon>
        <taxon>Actinomycetes</taxon>
        <taxon>Streptosporangiales</taxon>
        <taxon>Streptosporangiaceae</taxon>
        <taxon>Nonomuraea</taxon>
    </lineage>
</organism>
<evidence type="ECO:0000313" key="4">
    <source>
        <dbReference type="Proteomes" id="UP001589568"/>
    </source>
</evidence>
<proteinExistence type="predicted"/>
<dbReference type="PANTHER" id="PTHR43433">
    <property type="entry name" value="HYDROLASE, ALPHA/BETA FOLD FAMILY PROTEIN"/>
    <property type="match status" value="1"/>
</dbReference>
<accession>A0ABV5NR62</accession>
<comment type="caution">
    <text evidence="3">The sequence shown here is derived from an EMBL/GenBank/DDBJ whole genome shotgun (WGS) entry which is preliminary data.</text>
</comment>
<dbReference type="SUPFAM" id="SSF53474">
    <property type="entry name" value="alpha/beta-Hydrolases"/>
    <property type="match status" value="1"/>
</dbReference>
<gene>
    <name evidence="3" type="ORF">ACFFR3_25055</name>
</gene>
<keyword evidence="3" id="KW-0378">Hydrolase</keyword>
<dbReference type="Pfam" id="PF00561">
    <property type="entry name" value="Abhydrolase_1"/>
    <property type="match status" value="1"/>
</dbReference>
<dbReference type="EMBL" id="JBHMCF010000029">
    <property type="protein sequence ID" value="MFB9472780.1"/>
    <property type="molecule type" value="Genomic_DNA"/>
</dbReference>
<feature type="domain" description="AB hydrolase-1" evidence="2">
    <location>
        <begin position="28"/>
        <end position="285"/>
    </location>
</feature>
<evidence type="ECO:0000259" key="2">
    <source>
        <dbReference type="Pfam" id="PF00561"/>
    </source>
</evidence>
<evidence type="ECO:0000256" key="1">
    <source>
        <dbReference type="SAM" id="MobiDB-lite"/>
    </source>
</evidence>
<dbReference type="GO" id="GO:0016787">
    <property type="term" value="F:hydrolase activity"/>
    <property type="evidence" value="ECO:0007669"/>
    <property type="project" value="UniProtKB-KW"/>
</dbReference>
<reference evidence="3 4" key="1">
    <citation type="submission" date="2024-09" db="EMBL/GenBank/DDBJ databases">
        <authorList>
            <person name="Sun Q."/>
            <person name="Mori K."/>
        </authorList>
    </citation>
    <scope>NUCLEOTIDE SEQUENCE [LARGE SCALE GENOMIC DNA]</scope>
    <source>
        <strain evidence="3 4">JCM 3324</strain>
    </source>
</reference>
<protein>
    <submittedName>
        <fullName evidence="3">Alpha/beta fold hydrolase</fullName>
    </submittedName>
</protein>
<dbReference type="Gene3D" id="3.40.50.1820">
    <property type="entry name" value="alpha/beta hydrolase"/>
    <property type="match status" value="1"/>
</dbReference>
<dbReference type="PANTHER" id="PTHR43433:SF5">
    <property type="entry name" value="AB HYDROLASE-1 DOMAIN-CONTAINING PROTEIN"/>
    <property type="match status" value="1"/>
</dbReference>
<feature type="region of interest" description="Disordered" evidence="1">
    <location>
        <begin position="204"/>
        <end position="226"/>
    </location>
</feature>
<dbReference type="Proteomes" id="UP001589568">
    <property type="component" value="Unassembled WGS sequence"/>
</dbReference>
<dbReference type="InterPro" id="IPR029058">
    <property type="entry name" value="AB_hydrolase_fold"/>
</dbReference>
<dbReference type="RefSeq" id="WP_379483938.1">
    <property type="nucleotide sequence ID" value="NZ_JBHMCF010000029.1"/>
</dbReference>
<dbReference type="InterPro" id="IPR050471">
    <property type="entry name" value="AB_hydrolase"/>
</dbReference>
<name>A0ABV5NR62_9ACTN</name>